<feature type="binding site" evidence="5">
    <location>
        <position position="73"/>
    </location>
    <ligand>
        <name>[4Fe-4S] cluster</name>
        <dbReference type="ChEBI" id="CHEBI:49883"/>
        <note>4Fe-4S-S-AdoMet</note>
    </ligand>
</feature>
<dbReference type="SFLD" id="SFLDG01099">
    <property type="entry name" value="Uncharacterised_Radical_SAM_Su"/>
    <property type="match status" value="1"/>
</dbReference>
<dbReference type="Pfam" id="PF04055">
    <property type="entry name" value="Radical_SAM"/>
    <property type="match status" value="1"/>
</dbReference>
<dbReference type="EMBL" id="DF968183">
    <property type="protein sequence ID" value="GAP44417.1"/>
    <property type="molecule type" value="Genomic_DNA"/>
</dbReference>
<dbReference type="GO" id="GO:0003824">
    <property type="term" value="F:catalytic activity"/>
    <property type="evidence" value="ECO:0007669"/>
    <property type="project" value="InterPro"/>
</dbReference>
<protein>
    <submittedName>
        <fullName evidence="7">Uncharacterized Fe-S protein PflX, radical SAM superfamily</fullName>
    </submittedName>
</protein>
<dbReference type="Proteomes" id="UP000053091">
    <property type="component" value="Unassembled WGS sequence"/>
</dbReference>
<dbReference type="PIRSF" id="PIRSF004869">
    <property type="entry name" value="PflX_prd"/>
    <property type="match status" value="1"/>
</dbReference>
<dbReference type="PATRIC" id="fig|1678841.3.peg.2907"/>
<dbReference type="InterPro" id="IPR013785">
    <property type="entry name" value="Aldolase_TIM"/>
</dbReference>
<dbReference type="AlphaFoldDB" id="A0A0S7C2T7"/>
<feature type="binding site" evidence="5">
    <location>
        <position position="80"/>
    </location>
    <ligand>
        <name>[4Fe-4S] cluster</name>
        <dbReference type="ChEBI" id="CHEBI:49883"/>
        <note>4Fe-4S-S-AdoMet</note>
    </ligand>
</feature>
<proteinExistence type="predicted"/>
<keyword evidence="4 5" id="KW-0411">Iron-sulfur</keyword>
<dbReference type="SFLD" id="SFLDS00029">
    <property type="entry name" value="Radical_SAM"/>
    <property type="match status" value="1"/>
</dbReference>
<dbReference type="OrthoDB" id="9781783at2"/>
<keyword evidence="3 5" id="KW-0408">Iron</keyword>
<sequence length="317" mass="35195">MKLTDAYFPYSFPAELADCVCCPRECHADRTAGPGGYCKSDAFPGVSSICLHRGEEPVIGGEQGICNVFFGRCNLQCIYCQNWQISSRNEAIQIEYQRIDSIVHAISKLLDEGCRAVGFVSPSHMVPQMLAIINALNDSGRKPVIVYNSNGYDRVETLKMLEGIVDVYLPDLKYMDSRLAHEYSDTGNYVSVARKALKEMFRQKGTALITDDAGQALSGLIIRHLVLPGNIENSMNVLRFIAEELSPGIHISLMSQYFPMPAVAGHPLLGRALTELEYKLVAEEMEALGLFKGWIQEAGSSGSYLPDFCFDHPFEKY</sequence>
<evidence type="ECO:0000313" key="8">
    <source>
        <dbReference type="Proteomes" id="UP000053091"/>
    </source>
</evidence>
<dbReference type="CDD" id="cd01335">
    <property type="entry name" value="Radical_SAM"/>
    <property type="match status" value="1"/>
</dbReference>
<evidence type="ECO:0000256" key="4">
    <source>
        <dbReference type="ARBA" id="ARBA00023014"/>
    </source>
</evidence>
<dbReference type="GO" id="GO:0051536">
    <property type="term" value="F:iron-sulfur cluster binding"/>
    <property type="evidence" value="ECO:0007669"/>
    <property type="project" value="UniProtKB-KW"/>
</dbReference>
<dbReference type="InterPro" id="IPR007197">
    <property type="entry name" value="rSAM"/>
</dbReference>
<evidence type="ECO:0000256" key="5">
    <source>
        <dbReference type="PIRSR" id="PIRSR004869-50"/>
    </source>
</evidence>
<dbReference type="PANTHER" id="PTHR43075">
    <property type="entry name" value="FORMATE LYASE ACTIVATING ENZYME, PUTATIVE (AFU_ORTHOLOGUE AFUA_2G15630)-RELATED"/>
    <property type="match status" value="1"/>
</dbReference>
<accession>A0A0S7C2T7</accession>
<name>A0A0S7C2T7_9BACT</name>
<dbReference type="InterPro" id="IPR058240">
    <property type="entry name" value="rSAM_sf"/>
</dbReference>
<organism evidence="7">
    <name type="scientific">Lentimicrobium saccharophilum</name>
    <dbReference type="NCBI Taxonomy" id="1678841"/>
    <lineage>
        <taxon>Bacteria</taxon>
        <taxon>Pseudomonadati</taxon>
        <taxon>Bacteroidota</taxon>
        <taxon>Bacteroidia</taxon>
        <taxon>Bacteroidales</taxon>
        <taxon>Lentimicrobiaceae</taxon>
        <taxon>Lentimicrobium</taxon>
    </lineage>
</organism>
<dbReference type="STRING" id="1678841.TBC1_12225"/>
<keyword evidence="2 5" id="KW-0479">Metal-binding</keyword>
<keyword evidence="1 5" id="KW-0949">S-adenosyl-L-methionine</keyword>
<dbReference type="SUPFAM" id="SSF102114">
    <property type="entry name" value="Radical SAM enzymes"/>
    <property type="match status" value="1"/>
</dbReference>
<evidence type="ECO:0000256" key="1">
    <source>
        <dbReference type="ARBA" id="ARBA00022691"/>
    </source>
</evidence>
<gene>
    <name evidence="7" type="ORF">TBC1_12225</name>
</gene>
<keyword evidence="8" id="KW-1185">Reference proteome</keyword>
<reference evidence="7" key="1">
    <citation type="journal article" date="2015" name="Genome Announc.">
        <title>Draft Genome Sequence of Bacteroidales Strain TBC1, a Novel Isolate from a Methanogenic Wastewater Treatment System.</title>
        <authorList>
            <person name="Tourlousse D.M."/>
            <person name="Matsuura N."/>
            <person name="Sun L."/>
            <person name="Toyonaga M."/>
            <person name="Kuroda K."/>
            <person name="Ohashi A."/>
            <person name="Cruz R."/>
            <person name="Yamaguchi T."/>
            <person name="Sekiguchi Y."/>
        </authorList>
    </citation>
    <scope>NUCLEOTIDE SEQUENCE [LARGE SCALE GENOMIC DNA]</scope>
    <source>
        <strain evidence="7">TBC1</strain>
    </source>
</reference>
<dbReference type="InterPro" id="IPR016431">
    <property type="entry name" value="Pyrv-formate_lyase-activ_prd"/>
</dbReference>
<dbReference type="PANTHER" id="PTHR43075:SF1">
    <property type="entry name" value="FORMATE LYASE ACTIVATING ENZYME, PUTATIVE (AFU_ORTHOLOGUE AFUA_2G15630)-RELATED"/>
    <property type="match status" value="1"/>
</dbReference>
<evidence type="ECO:0000313" key="7">
    <source>
        <dbReference type="EMBL" id="GAP44417.1"/>
    </source>
</evidence>
<comment type="cofactor">
    <cofactor evidence="5">
        <name>[4Fe-4S] cluster</name>
        <dbReference type="ChEBI" id="CHEBI:49883"/>
    </cofactor>
    <text evidence="5">Binds 1 [4Fe-4S] cluster. The cluster is coordinated with 3 cysteines and an exchangeable S-adenosyl-L-methionine.</text>
</comment>
<dbReference type="GO" id="GO:0046872">
    <property type="term" value="F:metal ion binding"/>
    <property type="evidence" value="ECO:0007669"/>
    <property type="project" value="UniProtKB-KW"/>
</dbReference>
<evidence type="ECO:0000256" key="3">
    <source>
        <dbReference type="ARBA" id="ARBA00023004"/>
    </source>
</evidence>
<dbReference type="InterPro" id="IPR040085">
    <property type="entry name" value="MJ0674-like"/>
</dbReference>
<dbReference type="RefSeq" id="WP_137305716.1">
    <property type="nucleotide sequence ID" value="NZ_DF968183.1"/>
</dbReference>
<evidence type="ECO:0000256" key="2">
    <source>
        <dbReference type="ARBA" id="ARBA00022723"/>
    </source>
</evidence>
<feature type="binding site" evidence="5">
    <location>
        <position position="77"/>
    </location>
    <ligand>
        <name>[4Fe-4S] cluster</name>
        <dbReference type="ChEBI" id="CHEBI:49883"/>
        <note>4Fe-4S-S-AdoMet</note>
    </ligand>
</feature>
<dbReference type="Gene3D" id="3.20.20.70">
    <property type="entry name" value="Aldolase class I"/>
    <property type="match status" value="1"/>
</dbReference>
<evidence type="ECO:0000259" key="6">
    <source>
        <dbReference type="Pfam" id="PF04055"/>
    </source>
</evidence>
<feature type="domain" description="Radical SAM core" evidence="6">
    <location>
        <begin position="68"/>
        <end position="200"/>
    </location>
</feature>